<dbReference type="EMBL" id="JMPR01000048">
    <property type="protein sequence ID" value="KFD17376.1"/>
    <property type="molecule type" value="Genomic_DNA"/>
</dbReference>
<evidence type="ECO:0000313" key="3">
    <source>
        <dbReference type="Proteomes" id="UP000028602"/>
    </source>
</evidence>
<sequence>MYMFSVVIPAFNASSEIKNTLDSVFNQKFTNYEVVIVDDCSDDSEELKLVIEHYQSKYDNLKCFYSKVKLNGSGARNKGVEISSGKYIALLDADDTWHEDKLLRYNEEICRLDKKDIIFYSKLNVMQDGCKIKEMPVRPYVVSKETIASYLFGVAGFIQTSTIVVHRDTYLKVKFNEGFIRHQDYDFCIRADQIGLYFHFIPELLSNYNIRGRSTAKNKGESVKFSSWWLLQMKPYLNKKDVRVYKAFKLTHKLKSDGNGIMSIINFGLFFMGSSSLAKKDFFIYILRRIKNG</sequence>
<evidence type="ECO:0000259" key="1">
    <source>
        <dbReference type="Pfam" id="PF00535"/>
    </source>
</evidence>
<accession>A0A085JA80</accession>
<proteinExistence type="predicted"/>
<dbReference type="eggNOG" id="COG1216">
    <property type="taxonomic scope" value="Bacteria"/>
</dbReference>
<organism evidence="2 3">
    <name type="scientific">Tatumella ptyseos ATCC 33301</name>
    <dbReference type="NCBI Taxonomy" id="1005995"/>
    <lineage>
        <taxon>Bacteria</taxon>
        <taxon>Pseudomonadati</taxon>
        <taxon>Pseudomonadota</taxon>
        <taxon>Gammaproteobacteria</taxon>
        <taxon>Enterobacterales</taxon>
        <taxon>Erwiniaceae</taxon>
        <taxon>Tatumella</taxon>
    </lineage>
</organism>
<dbReference type="PANTHER" id="PTHR22916:SF3">
    <property type="entry name" value="UDP-GLCNAC:BETAGAL BETA-1,3-N-ACETYLGLUCOSAMINYLTRANSFERASE-LIKE PROTEIN 1"/>
    <property type="match status" value="1"/>
</dbReference>
<dbReference type="OrthoDB" id="6813549at2"/>
<dbReference type="PANTHER" id="PTHR22916">
    <property type="entry name" value="GLYCOSYLTRANSFERASE"/>
    <property type="match status" value="1"/>
</dbReference>
<dbReference type="InterPro" id="IPR001173">
    <property type="entry name" value="Glyco_trans_2-like"/>
</dbReference>
<dbReference type="Gene3D" id="3.90.550.10">
    <property type="entry name" value="Spore Coat Polysaccharide Biosynthesis Protein SpsA, Chain A"/>
    <property type="match status" value="1"/>
</dbReference>
<dbReference type="GO" id="GO:0016758">
    <property type="term" value="F:hexosyltransferase activity"/>
    <property type="evidence" value="ECO:0007669"/>
    <property type="project" value="UniProtKB-ARBA"/>
</dbReference>
<protein>
    <submittedName>
        <fullName evidence="2">Putative glycosyltransferase</fullName>
    </submittedName>
</protein>
<reference evidence="2 3" key="1">
    <citation type="submission" date="2014-05" db="EMBL/GenBank/DDBJ databases">
        <title>ATOL: Assembling a taxonomically balanced genome-scale reconstruction of the evolutionary history of the Enterobacteriaceae.</title>
        <authorList>
            <person name="Plunkett G.III."/>
            <person name="Neeno-Eckwall E.C."/>
            <person name="Glasner J.D."/>
            <person name="Perna N.T."/>
        </authorList>
    </citation>
    <scope>NUCLEOTIDE SEQUENCE [LARGE SCALE GENOMIC DNA]</scope>
    <source>
        <strain evidence="2 3">ATCC 33301</strain>
    </source>
</reference>
<dbReference type="SUPFAM" id="SSF53448">
    <property type="entry name" value="Nucleotide-diphospho-sugar transferases"/>
    <property type="match status" value="1"/>
</dbReference>
<evidence type="ECO:0000313" key="2">
    <source>
        <dbReference type="EMBL" id="KFD17376.1"/>
    </source>
</evidence>
<comment type="caution">
    <text evidence="2">The sequence shown here is derived from an EMBL/GenBank/DDBJ whole genome shotgun (WGS) entry which is preliminary data.</text>
</comment>
<gene>
    <name evidence="2" type="ORF">GTPT_3213</name>
</gene>
<dbReference type="RefSeq" id="WP_029991701.1">
    <property type="nucleotide sequence ID" value="NZ_ATMJ01000078.1"/>
</dbReference>
<keyword evidence="2" id="KW-0808">Transferase</keyword>
<dbReference type="CDD" id="cd00761">
    <property type="entry name" value="Glyco_tranf_GTA_type"/>
    <property type="match status" value="1"/>
</dbReference>
<dbReference type="AlphaFoldDB" id="A0A085JA80"/>
<dbReference type="InterPro" id="IPR029044">
    <property type="entry name" value="Nucleotide-diphossugar_trans"/>
</dbReference>
<name>A0A085JA80_9GAMM</name>
<feature type="domain" description="Glycosyltransferase 2-like" evidence="1">
    <location>
        <begin position="5"/>
        <end position="114"/>
    </location>
</feature>
<keyword evidence="3" id="KW-1185">Reference proteome</keyword>
<dbReference type="Proteomes" id="UP000028602">
    <property type="component" value="Unassembled WGS sequence"/>
</dbReference>
<dbReference type="Pfam" id="PF00535">
    <property type="entry name" value="Glycos_transf_2"/>
    <property type="match status" value="1"/>
</dbReference>